<name>A0A2T5J4C8_9GAMM</name>
<dbReference type="RefSeq" id="WP_107864426.1">
    <property type="nucleotide sequence ID" value="NZ_QAON01000001.1"/>
</dbReference>
<reference evidence="1 2" key="1">
    <citation type="submission" date="2018-04" db="EMBL/GenBank/DDBJ databases">
        <title>Genomic Encyclopedia of Archaeal and Bacterial Type Strains, Phase II (KMG-II): from individual species to whole genera.</title>
        <authorList>
            <person name="Goeker M."/>
        </authorList>
    </citation>
    <scope>NUCLEOTIDE SEQUENCE [LARGE SCALE GENOMIC DNA]</scope>
    <source>
        <strain evidence="1 2">DSM 5822</strain>
    </source>
</reference>
<dbReference type="AlphaFoldDB" id="A0A2T5J4C8"/>
<protein>
    <submittedName>
        <fullName evidence="1">Uncharacterized protein</fullName>
    </submittedName>
</protein>
<accession>A0A2T5J4C8</accession>
<dbReference type="EMBL" id="QAON01000001">
    <property type="protein sequence ID" value="PTQ91416.1"/>
    <property type="molecule type" value="Genomic_DNA"/>
</dbReference>
<organism evidence="1 2">
    <name type="scientific">Agitococcus lubricus</name>
    <dbReference type="NCBI Taxonomy" id="1077255"/>
    <lineage>
        <taxon>Bacteria</taxon>
        <taxon>Pseudomonadati</taxon>
        <taxon>Pseudomonadota</taxon>
        <taxon>Gammaproteobacteria</taxon>
        <taxon>Moraxellales</taxon>
        <taxon>Moraxellaceae</taxon>
        <taxon>Agitococcus</taxon>
    </lineage>
</organism>
<sequence length="122" mass="13958">MTTHYIISMIAEEHHKALVKSLLVTFGDRGDNQWTYQDNVANSDVIIVDFELFAQRLPLRDGKAGHIVVAYAPQTPSNSPTPFMMSKPVRGRDFVKLLERLEDVLKATDEDEFAKTHRRIVF</sequence>
<gene>
    <name evidence="1" type="ORF">C8N29_101489</name>
</gene>
<evidence type="ECO:0000313" key="1">
    <source>
        <dbReference type="EMBL" id="PTQ91416.1"/>
    </source>
</evidence>
<proteinExistence type="predicted"/>
<dbReference type="OrthoDB" id="5800807at2"/>
<comment type="caution">
    <text evidence="1">The sequence shown here is derived from an EMBL/GenBank/DDBJ whole genome shotgun (WGS) entry which is preliminary data.</text>
</comment>
<keyword evidence="2" id="KW-1185">Reference proteome</keyword>
<dbReference type="Proteomes" id="UP000244223">
    <property type="component" value="Unassembled WGS sequence"/>
</dbReference>
<evidence type="ECO:0000313" key="2">
    <source>
        <dbReference type="Proteomes" id="UP000244223"/>
    </source>
</evidence>